<evidence type="ECO:0000313" key="3">
    <source>
        <dbReference type="Proteomes" id="UP000555564"/>
    </source>
</evidence>
<accession>A0A7X0ID13</accession>
<gene>
    <name evidence="2" type="ORF">BJ992_001670</name>
</gene>
<comment type="caution">
    <text evidence="2">The sequence shown here is derived from an EMBL/GenBank/DDBJ whole genome shotgun (WGS) entry which is preliminary data.</text>
</comment>
<reference evidence="2 3" key="1">
    <citation type="submission" date="2020-08" db="EMBL/GenBank/DDBJ databases">
        <title>Sequencing the genomes of 1000 actinobacteria strains.</title>
        <authorList>
            <person name="Klenk H.-P."/>
        </authorList>
    </citation>
    <scope>NUCLEOTIDE SEQUENCE [LARGE SCALE GENOMIC DNA]</scope>
    <source>
        <strain evidence="2 3">DSM 44936</strain>
    </source>
</reference>
<dbReference type="AlphaFoldDB" id="A0A7X0ID13"/>
<feature type="signal peptide" evidence="1">
    <location>
        <begin position="1"/>
        <end position="27"/>
    </location>
</feature>
<feature type="chain" id="PRO_5031273151" evidence="1">
    <location>
        <begin position="28"/>
        <end position="112"/>
    </location>
</feature>
<keyword evidence="3" id="KW-1185">Reference proteome</keyword>
<dbReference type="Proteomes" id="UP000555564">
    <property type="component" value="Unassembled WGS sequence"/>
</dbReference>
<dbReference type="RefSeq" id="WP_184979329.1">
    <property type="nucleotide sequence ID" value="NZ_BAAALO010000012.1"/>
</dbReference>
<keyword evidence="1" id="KW-0732">Signal</keyword>
<sequence length="112" mass="11504">MNPRPIAVILGGLLAASALVPVTGAFAATASISGKVTGWTVSSETKLSVRNENGANDVYGNYFRTGSSSQLNVNNTGGTGTVVTTGAGSYINRHRVGVTRTGPDELSGWVYN</sequence>
<name>A0A7X0ID13_9ACTN</name>
<dbReference type="EMBL" id="JACHIU010000001">
    <property type="protein sequence ID" value="MBB6472239.1"/>
    <property type="molecule type" value="Genomic_DNA"/>
</dbReference>
<evidence type="ECO:0000313" key="2">
    <source>
        <dbReference type="EMBL" id="MBB6472239.1"/>
    </source>
</evidence>
<proteinExistence type="predicted"/>
<organism evidence="2 3">
    <name type="scientific">Sphaerisporangium rubeum</name>
    <dbReference type="NCBI Taxonomy" id="321317"/>
    <lineage>
        <taxon>Bacteria</taxon>
        <taxon>Bacillati</taxon>
        <taxon>Actinomycetota</taxon>
        <taxon>Actinomycetes</taxon>
        <taxon>Streptosporangiales</taxon>
        <taxon>Streptosporangiaceae</taxon>
        <taxon>Sphaerisporangium</taxon>
    </lineage>
</organism>
<evidence type="ECO:0000256" key="1">
    <source>
        <dbReference type="SAM" id="SignalP"/>
    </source>
</evidence>
<protein>
    <submittedName>
        <fullName evidence="2">Uncharacterized protein</fullName>
    </submittedName>
</protein>